<dbReference type="HOGENOM" id="CLU_010974_0_3_1"/>
<dbReference type="InterPro" id="IPR000073">
    <property type="entry name" value="AB_hydrolase_1"/>
</dbReference>
<dbReference type="Gene3D" id="3.40.50.1820">
    <property type="entry name" value="alpha/beta hydrolase"/>
    <property type="match status" value="1"/>
</dbReference>
<evidence type="ECO:0000256" key="7">
    <source>
        <dbReference type="SAM" id="MobiDB-lite"/>
    </source>
</evidence>
<evidence type="ECO:0000256" key="5">
    <source>
        <dbReference type="ARBA" id="ARBA00023098"/>
    </source>
</evidence>
<dbReference type="SMR" id="B3MJL2"/>
<dbReference type="OMA" id="ELNMTMF"/>
<dbReference type="FunCoup" id="B3MJL2">
    <property type="interactions" value="90"/>
</dbReference>
<organism evidence="10 11">
    <name type="scientific">Drosophila ananassae</name>
    <name type="common">Fruit fly</name>
    <dbReference type="NCBI Taxonomy" id="7217"/>
    <lineage>
        <taxon>Eukaryota</taxon>
        <taxon>Metazoa</taxon>
        <taxon>Ecdysozoa</taxon>
        <taxon>Arthropoda</taxon>
        <taxon>Hexapoda</taxon>
        <taxon>Insecta</taxon>
        <taxon>Pterygota</taxon>
        <taxon>Neoptera</taxon>
        <taxon>Endopterygota</taxon>
        <taxon>Diptera</taxon>
        <taxon>Brachycera</taxon>
        <taxon>Muscomorpha</taxon>
        <taxon>Ephydroidea</taxon>
        <taxon>Drosophilidae</taxon>
        <taxon>Drosophila</taxon>
        <taxon>Sophophora</taxon>
    </lineage>
</organism>
<feature type="chain" id="PRO_5002793395" description="AB hydrolase-1 domain-containing protein" evidence="8">
    <location>
        <begin position="19"/>
        <end position="468"/>
    </location>
</feature>
<evidence type="ECO:0000256" key="3">
    <source>
        <dbReference type="ARBA" id="ARBA00022801"/>
    </source>
</evidence>
<evidence type="ECO:0000256" key="4">
    <source>
        <dbReference type="ARBA" id="ARBA00022963"/>
    </source>
</evidence>
<keyword evidence="2 8" id="KW-0732">Signal</keyword>
<dbReference type="EMBL" id="CH902620">
    <property type="protein sequence ID" value="EDV32380.1"/>
    <property type="molecule type" value="Genomic_DNA"/>
</dbReference>
<keyword evidence="11" id="KW-1185">Reference proteome</keyword>
<dbReference type="STRING" id="7217.B3MJL2"/>
<dbReference type="ESTHER" id="droan-b3mjl2">
    <property type="family name" value="Acidic_Lipase"/>
</dbReference>
<dbReference type="OrthoDB" id="9974421at2759"/>
<reference evidence="10 11" key="1">
    <citation type="journal article" date="2007" name="Nature">
        <title>Evolution of genes and genomes on the Drosophila phylogeny.</title>
        <authorList>
            <consortium name="Drosophila 12 Genomes Consortium"/>
            <person name="Clark A.G."/>
            <person name="Eisen M.B."/>
            <person name="Smith D.R."/>
            <person name="Bergman C.M."/>
            <person name="Oliver B."/>
            <person name="Markow T.A."/>
            <person name="Kaufman T.C."/>
            <person name="Kellis M."/>
            <person name="Gelbart W."/>
            <person name="Iyer V.N."/>
            <person name="Pollard D.A."/>
            <person name="Sackton T.B."/>
            <person name="Larracuente A.M."/>
            <person name="Singh N.D."/>
            <person name="Abad J.P."/>
            <person name="Abt D.N."/>
            <person name="Adryan B."/>
            <person name="Aguade M."/>
            <person name="Akashi H."/>
            <person name="Anderson W.W."/>
            <person name="Aquadro C.F."/>
            <person name="Ardell D.H."/>
            <person name="Arguello R."/>
            <person name="Artieri C.G."/>
            <person name="Barbash D.A."/>
            <person name="Barker D."/>
            <person name="Barsanti P."/>
            <person name="Batterham P."/>
            <person name="Batzoglou S."/>
            <person name="Begun D."/>
            <person name="Bhutkar A."/>
            <person name="Blanco E."/>
            <person name="Bosak S.A."/>
            <person name="Bradley R.K."/>
            <person name="Brand A.D."/>
            <person name="Brent M.R."/>
            <person name="Brooks A.N."/>
            <person name="Brown R.H."/>
            <person name="Butlin R.K."/>
            <person name="Caggese C."/>
            <person name="Calvi B.R."/>
            <person name="Bernardo de Carvalho A."/>
            <person name="Caspi A."/>
            <person name="Castrezana S."/>
            <person name="Celniker S.E."/>
            <person name="Chang J.L."/>
            <person name="Chapple C."/>
            <person name="Chatterji S."/>
            <person name="Chinwalla A."/>
            <person name="Civetta A."/>
            <person name="Clifton S.W."/>
            <person name="Comeron J.M."/>
            <person name="Costello J.C."/>
            <person name="Coyne J.A."/>
            <person name="Daub J."/>
            <person name="David R.G."/>
            <person name="Delcher A.L."/>
            <person name="Delehaunty K."/>
            <person name="Do C.B."/>
            <person name="Ebling H."/>
            <person name="Edwards K."/>
            <person name="Eickbush T."/>
            <person name="Evans J.D."/>
            <person name="Filipski A."/>
            <person name="Findeiss S."/>
            <person name="Freyhult E."/>
            <person name="Fulton L."/>
            <person name="Fulton R."/>
            <person name="Garcia A.C."/>
            <person name="Gardiner A."/>
            <person name="Garfield D.A."/>
            <person name="Garvin B.E."/>
            <person name="Gibson G."/>
            <person name="Gilbert D."/>
            <person name="Gnerre S."/>
            <person name="Godfrey J."/>
            <person name="Good R."/>
            <person name="Gotea V."/>
            <person name="Gravely B."/>
            <person name="Greenberg A.J."/>
            <person name="Griffiths-Jones S."/>
            <person name="Gross S."/>
            <person name="Guigo R."/>
            <person name="Gustafson E.A."/>
            <person name="Haerty W."/>
            <person name="Hahn M.W."/>
            <person name="Halligan D.L."/>
            <person name="Halpern A.L."/>
            <person name="Halter G.M."/>
            <person name="Han M.V."/>
            <person name="Heger A."/>
            <person name="Hillier L."/>
            <person name="Hinrichs A.S."/>
            <person name="Holmes I."/>
            <person name="Hoskins R.A."/>
            <person name="Hubisz M.J."/>
            <person name="Hultmark D."/>
            <person name="Huntley M.A."/>
            <person name="Jaffe D.B."/>
            <person name="Jagadeeshan S."/>
            <person name="Jeck W.R."/>
            <person name="Johnson J."/>
            <person name="Jones C.D."/>
            <person name="Jordan W.C."/>
            <person name="Karpen G.H."/>
            <person name="Kataoka E."/>
            <person name="Keightley P.D."/>
            <person name="Kheradpour P."/>
            <person name="Kirkness E.F."/>
            <person name="Koerich L.B."/>
            <person name="Kristiansen K."/>
            <person name="Kudrna D."/>
            <person name="Kulathinal R.J."/>
            <person name="Kumar S."/>
            <person name="Kwok R."/>
            <person name="Lander E."/>
            <person name="Langley C.H."/>
            <person name="Lapoint R."/>
            <person name="Lazzaro B.P."/>
            <person name="Lee S.J."/>
            <person name="Levesque L."/>
            <person name="Li R."/>
            <person name="Lin C.F."/>
            <person name="Lin M.F."/>
            <person name="Lindblad-Toh K."/>
            <person name="Llopart A."/>
            <person name="Long M."/>
            <person name="Low L."/>
            <person name="Lozovsky E."/>
            <person name="Lu J."/>
            <person name="Luo M."/>
            <person name="Machado C.A."/>
            <person name="Makalowski W."/>
            <person name="Marzo M."/>
            <person name="Matsuda M."/>
            <person name="Matzkin L."/>
            <person name="McAllister B."/>
            <person name="McBride C.S."/>
            <person name="McKernan B."/>
            <person name="McKernan K."/>
            <person name="Mendez-Lago M."/>
            <person name="Minx P."/>
            <person name="Mollenhauer M.U."/>
            <person name="Montooth K."/>
            <person name="Mount S.M."/>
            <person name="Mu X."/>
            <person name="Myers E."/>
            <person name="Negre B."/>
            <person name="Newfeld S."/>
            <person name="Nielsen R."/>
            <person name="Noor M.A."/>
            <person name="O'Grady P."/>
            <person name="Pachter L."/>
            <person name="Papaceit M."/>
            <person name="Parisi M.J."/>
            <person name="Parisi M."/>
            <person name="Parts L."/>
            <person name="Pedersen J.S."/>
            <person name="Pesole G."/>
            <person name="Phillippy A.M."/>
            <person name="Ponting C.P."/>
            <person name="Pop M."/>
            <person name="Porcelli D."/>
            <person name="Powell J.R."/>
            <person name="Prohaska S."/>
            <person name="Pruitt K."/>
            <person name="Puig M."/>
            <person name="Quesneville H."/>
            <person name="Ram K.R."/>
            <person name="Rand D."/>
            <person name="Rasmussen M.D."/>
            <person name="Reed L.K."/>
            <person name="Reenan R."/>
            <person name="Reily A."/>
            <person name="Remington K.A."/>
            <person name="Rieger T.T."/>
            <person name="Ritchie M.G."/>
            <person name="Robin C."/>
            <person name="Rogers Y.H."/>
            <person name="Rohde C."/>
            <person name="Rozas J."/>
            <person name="Rubenfield M.J."/>
            <person name="Ruiz A."/>
            <person name="Russo S."/>
            <person name="Salzberg S.L."/>
            <person name="Sanchez-Gracia A."/>
            <person name="Saranga D.J."/>
            <person name="Sato H."/>
            <person name="Schaeffer S.W."/>
            <person name="Schatz M.C."/>
            <person name="Schlenke T."/>
            <person name="Schwartz R."/>
            <person name="Segarra C."/>
            <person name="Singh R.S."/>
            <person name="Sirot L."/>
            <person name="Sirota M."/>
            <person name="Sisneros N.B."/>
            <person name="Smith C.D."/>
            <person name="Smith T.F."/>
            <person name="Spieth J."/>
            <person name="Stage D.E."/>
            <person name="Stark A."/>
            <person name="Stephan W."/>
            <person name="Strausberg R.L."/>
            <person name="Strempel S."/>
            <person name="Sturgill D."/>
            <person name="Sutton G."/>
            <person name="Sutton G.G."/>
            <person name="Tao W."/>
            <person name="Teichmann S."/>
            <person name="Tobari Y.N."/>
            <person name="Tomimura Y."/>
            <person name="Tsolas J.M."/>
            <person name="Valente V.L."/>
            <person name="Venter E."/>
            <person name="Venter J.C."/>
            <person name="Vicario S."/>
            <person name="Vieira F.G."/>
            <person name="Vilella A.J."/>
            <person name="Villasante A."/>
            <person name="Walenz B."/>
            <person name="Wang J."/>
            <person name="Wasserman M."/>
            <person name="Watts T."/>
            <person name="Wilson D."/>
            <person name="Wilson R.K."/>
            <person name="Wing R.A."/>
            <person name="Wolfner M.F."/>
            <person name="Wong A."/>
            <person name="Wong G.K."/>
            <person name="Wu C.I."/>
            <person name="Wu G."/>
            <person name="Yamamoto D."/>
            <person name="Yang H.P."/>
            <person name="Yang S.P."/>
            <person name="Yorke J.A."/>
            <person name="Yoshida K."/>
            <person name="Zdobnov E."/>
            <person name="Zhang P."/>
            <person name="Zhang Y."/>
            <person name="Zimin A.V."/>
            <person name="Baldwin J."/>
            <person name="Abdouelleil A."/>
            <person name="Abdulkadir J."/>
            <person name="Abebe A."/>
            <person name="Abera B."/>
            <person name="Abreu J."/>
            <person name="Acer S.C."/>
            <person name="Aftuck L."/>
            <person name="Alexander A."/>
            <person name="An P."/>
            <person name="Anderson E."/>
            <person name="Anderson S."/>
            <person name="Arachi H."/>
            <person name="Azer M."/>
            <person name="Bachantsang P."/>
            <person name="Barry A."/>
            <person name="Bayul T."/>
            <person name="Berlin A."/>
            <person name="Bessette D."/>
            <person name="Bloom T."/>
            <person name="Blye J."/>
            <person name="Boguslavskiy L."/>
            <person name="Bonnet C."/>
            <person name="Boukhgalter B."/>
            <person name="Bourzgui I."/>
            <person name="Brown A."/>
            <person name="Cahill P."/>
            <person name="Channer S."/>
            <person name="Cheshatsang Y."/>
            <person name="Chuda L."/>
            <person name="Citroen M."/>
            <person name="Collymore A."/>
            <person name="Cooke P."/>
            <person name="Costello M."/>
            <person name="D'Aco K."/>
            <person name="Daza R."/>
            <person name="De Haan G."/>
            <person name="DeGray S."/>
            <person name="DeMaso C."/>
            <person name="Dhargay N."/>
            <person name="Dooley K."/>
            <person name="Dooley E."/>
            <person name="Doricent M."/>
            <person name="Dorje P."/>
            <person name="Dorjee K."/>
            <person name="Dupes A."/>
            <person name="Elong R."/>
            <person name="Falk J."/>
            <person name="Farina A."/>
            <person name="Faro S."/>
            <person name="Ferguson D."/>
            <person name="Fisher S."/>
            <person name="Foley C.D."/>
            <person name="Franke A."/>
            <person name="Friedrich D."/>
            <person name="Gadbois L."/>
            <person name="Gearin G."/>
            <person name="Gearin C.R."/>
            <person name="Giannoukos G."/>
            <person name="Goode T."/>
            <person name="Graham J."/>
            <person name="Grandbois E."/>
            <person name="Grewal S."/>
            <person name="Gyaltsen K."/>
            <person name="Hafez N."/>
            <person name="Hagos B."/>
            <person name="Hall J."/>
            <person name="Henson C."/>
            <person name="Hollinger A."/>
            <person name="Honan T."/>
            <person name="Huard M.D."/>
            <person name="Hughes L."/>
            <person name="Hurhula B."/>
            <person name="Husby M.E."/>
            <person name="Kamat A."/>
            <person name="Kanga B."/>
            <person name="Kashin S."/>
            <person name="Khazanovich D."/>
            <person name="Kisner P."/>
            <person name="Lance K."/>
            <person name="Lara M."/>
            <person name="Lee W."/>
            <person name="Lennon N."/>
            <person name="Letendre F."/>
            <person name="LeVine R."/>
            <person name="Lipovsky A."/>
            <person name="Liu X."/>
            <person name="Liu J."/>
            <person name="Liu S."/>
            <person name="Lokyitsang T."/>
            <person name="Lokyitsang Y."/>
            <person name="Lubonja R."/>
            <person name="Lui A."/>
            <person name="MacDonald P."/>
            <person name="Magnisalis V."/>
            <person name="Maru K."/>
            <person name="Matthews C."/>
            <person name="McCusker W."/>
            <person name="McDonough S."/>
            <person name="Mehta T."/>
            <person name="Meldrim J."/>
            <person name="Meneus L."/>
            <person name="Mihai O."/>
            <person name="Mihalev A."/>
            <person name="Mihova T."/>
            <person name="Mittelman R."/>
            <person name="Mlenga V."/>
            <person name="Montmayeur A."/>
            <person name="Mulrain L."/>
            <person name="Navidi A."/>
            <person name="Naylor J."/>
            <person name="Negash T."/>
            <person name="Nguyen T."/>
            <person name="Nguyen N."/>
            <person name="Nicol R."/>
            <person name="Norbu C."/>
            <person name="Norbu N."/>
            <person name="Novod N."/>
            <person name="O'Neill B."/>
            <person name="Osman S."/>
            <person name="Markiewicz E."/>
            <person name="Oyono O.L."/>
            <person name="Patti C."/>
            <person name="Phunkhang P."/>
            <person name="Pierre F."/>
            <person name="Priest M."/>
            <person name="Raghuraman S."/>
            <person name="Rege F."/>
            <person name="Reyes R."/>
            <person name="Rise C."/>
            <person name="Rogov P."/>
            <person name="Ross K."/>
            <person name="Ryan E."/>
            <person name="Settipalli S."/>
            <person name="Shea T."/>
            <person name="Sherpa N."/>
            <person name="Shi L."/>
            <person name="Shih D."/>
            <person name="Sparrow T."/>
            <person name="Spaulding J."/>
            <person name="Stalker J."/>
            <person name="Stange-Thomann N."/>
            <person name="Stavropoulos S."/>
            <person name="Stone C."/>
            <person name="Strader C."/>
            <person name="Tesfaye S."/>
            <person name="Thomson T."/>
            <person name="Thoulutsang Y."/>
            <person name="Thoulutsang D."/>
            <person name="Topham K."/>
            <person name="Topping I."/>
            <person name="Tsamla T."/>
            <person name="Vassiliev H."/>
            <person name="Vo A."/>
            <person name="Wangchuk T."/>
            <person name="Wangdi T."/>
            <person name="Weiand M."/>
            <person name="Wilkinson J."/>
            <person name="Wilson A."/>
            <person name="Yadav S."/>
            <person name="Young G."/>
            <person name="Yu Q."/>
            <person name="Zembek L."/>
            <person name="Zhong D."/>
            <person name="Zimmer A."/>
            <person name="Zwirko Z."/>
            <person name="Jaffe D.B."/>
            <person name="Alvarez P."/>
            <person name="Brockman W."/>
            <person name="Butler J."/>
            <person name="Chin C."/>
            <person name="Gnerre S."/>
            <person name="Grabherr M."/>
            <person name="Kleber M."/>
            <person name="Mauceli E."/>
            <person name="MacCallum I."/>
        </authorList>
    </citation>
    <scope>NUCLEOTIDE SEQUENCE [LARGE SCALE GENOMIC DNA]</scope>
    <source>
        <strain evidence="11">Tucson 14024-0371.13</strain>
    </source>
</reference>
<keyword evidence="6" id="KW-0325">Glycoprotein</keyword>
<dbReference type="Pfam" id="PF00561">
    <property type="entry name" value="Abhydrolase_1"/>
    <property type="match status" value="1"/>
</dbReference>
<feature type="region of interest" description="Disordered" evidence="7">
    <location>
        <begin position="421"/>
        <end position="468"/>
    </location>
</feature>
<comment type="similarity">
    <text evidence="1">Belongs to the AB hydrolase superfamily. Lipase family.</text>
</comment>
<dbReference type="InParanoid" id="B3MJL2"/>
<dbReference type="PANTHER" id="PTHR11005">
    <property type="entry name" value="LYSOSOMAL ACID LIPASE-RELATED"/>
    <property type="match status" value="1"/>
</dbReference>
<feature type="compositionally biased region" description="Polar residues" evidence="7">
    <location>
        <begin position="459"/>
        <end position="468"/>
    </location>
</feature>
<name>B3MJL2_DROAN</name>
<evidence type="ECO:0000256" key="8">
    <source>
        <dbReference type="SAM" id="SignalP"/>
    </source>
</evidence>
<evidence type="ECO:0000256" key="2">
    <source>
        <dbReference type="ARBA" id="ARBA00022729"/>
    </source>
</evidence>
<proteinExistence type="inferred from homology"/>
<dbReference type="Proteomes" id="UP000007801">
    <property type="component" value="Unassembled WGS sequence"/>
</dbReference>
<keyword evidence="4" id="KW-0442">Lipid degradation</keyword>
<dbReference type="GO" id="GO:0016787">
    <property type="term" value="F:hydrolase activity"/>
    <property type="evidence" value="ECO:0007669"/>
    <property type="project" value="UniProtKB-KW"/>
</dbReference>
<feature type="domain" description="AB hydrolase-1" evidence="9">
    <location>
        <begin position="79"/>
        <end position="373"/>
    </location>
</feature>
<dbReference type="eggNOG" id="KOG2624">
    <property type="taxonomic scope" value="Eukaryota"/>
</dbReference>
<feature type="compositionally biased region" description="Polar residues" evidence="7">
    <location>
        <begin position="421"/>
        <end position="435"/>
    </location>
</feature>
<dbReference type="SUPFAM" id="SSF53474">
    <property type="entry name" value="alpha/beta-Hydrolases"/>
    <property type="match status" value="1"/>
</dbReference>
<evidence type="ECO:0000259" key="9">
    <source>
        <dbReference type="Pfam" id="PF00561"/>
    </source>
</evidence>
<dbReference type="FunFam" id="3.40.50.1820:FF:000057">
    <property type="entry name" value="Lipase"/>
    <property type="match status" value="1"/>
</dbReference>
<accession>B3MJL2</accession>
<sequence>MPHPIGFITLLWIFMGECLRIGVLGGYAEDTYPASVLEDAHLTTLQLLTKYKYPGESHQVTTEDKYVLTLHRIARPGAKPVLLVHGLEDTSSTWISMGPNSGLAYYLFENGYDVWMGNARGNRYSKGHVKLNSNTDRAYWSFSWHEIGMYDLPAMIDGILEKTGYQKLSYFGHSQGTTSFFVMTSSRPDYNAKIHIMNALAPVAFMGNMKAPLISIGRMGINVVGGSYELFPHSFIFLNQCLSSSGMMKTCLRFYWQIVGKNREELNMTMFPVVLGHLPGGCNAKQPQHYIQLKTSDRFCQYDYDTKENQRIYGRSSPPEYPLEKITAPVALYYGSNDYFAAVEDVKRLAKLLPNVVDSHMFKKWNHMDMIWGVSGRRTIQPRMLKLMQYWETYGGAKEDKTEAPPEPEEQEGTTELVLETSTKIIPKESTQSSGIVEEKDDIQTTDQGINEELEEPVNETTYSPMEE</sequence>
<dbReference type="PhylomeDB" id="B3MJL2"/>
<evidence type="ECO:0000256" key="1">
    <source>
        <dbReference type="ARBA" id="ARBA00010701"/>
    </source>
</evidence>
<evidence type="ECO:0000313" key="11">
    <source>
        <dbReference type="Proteomes" id="UP000007801"/>
    </source>
</evidence>
<gene>
    <name evidence="10" type="primary">Dana\GF14084</name>
    <name evidence="10" type="synonym">dana_GLEANR_14845</name>
    <name evidence="10" type="ORF">GF14084</name>
</gene>
<keyword evidence="5" id="KW-0443">Lipid metabolism</keyword>
<keyword evidence="3" id="KW-0378">Hydrolase</keyword>
<dbReference type="GeneID" id="6496912"/>
<dbReference type="InterPro" id="IPR029058">
    <property type="entry name" value="AB_hydrolase_fold"/>
</dbReference>
<feature type="signal peptide" evidence="8">
    <location>
        <begin position="1"/>
        <end position="18"/>
    </location>
</feature>
<dbReference type="AlphaFoldDB" id="B3MJL2"/>
<dbReference type="KEGG" id="dan:6496912"/>
<protein>
    <recommendedName>
        <fullName evidence="9">AB hydrolase-1 domain-containing protein</fullName>
    </recommendedName>
</protein>
<dbReference type="GO" id="GO:0016042">
    <property type="term" value="P:lipid catabolic process"/>
    <property type="evidence" value="ECO:0007669"/>
    <property type="project" value="UniProtKB-KW"/>
</dbReference>
<evidence type="ECO:0000313" key="10">
    <source>
        <dbReference type="EMBL" id="EDV32380.1"/>
    </source>
</evidence>
<evidence type="ECO:0000256" key="6">
    <source>
        <dbReference type="ARBA" id="ARBA00023180"/>
    </source>
</evidence>
<dbReference type="MEROPS" id="S33.A88"/>